<dbReference type="Proteomes" id="UP000634136">
    <property type="component" value="Unassembled WGS sequence"/>
</dbReference>
<comment type="caution">
    <text evidence="1">The sequence shown here is derived from an EMBL/GenBank/DDBJ whole genome shotgun (WGS) entry which is preliminary data.</text>
</comment>
<keyword evidence="2" id="KW-1185">Reference proteome</keyword>
<sequence>MRPDSGNLHTRTGSYRGLTSAILRHRNMNWMEIIKPRYQLGWKWNPASKRS</sequence>
<name>A0A834T822_9FABA</name>
<accession>A0A834T822</accession>
<reference evidence="1" key="1">
    <citation type="submission" date="2020-09" db="EMBL/GenBank/DDBJ databases">
        <title>Genome-Enabled Discovery of Anthraquinone Biosynthesis in Senna tora.</title>
        <authorList>
            <person name="Kang S.-H."/>
            <person name="Pandey R.P."/>
            <person name="Lee C.-M."/>
            <person name="Sim J.-S."/>
            <person name="Jeong J.-T."/>
            <person name="Choi B.-S."/>
            <person name="Jung M."/>
            <person name="Ginzburg D."/>
            <person name="Zhao K."/>
            <person name="Won S.Y."/>
            <person name="Oh T.-J."/>
            <person name="Yu Y."/>
            <person name="Kim N.-H."/>
            <person name="Lee O.R."/>
            <person name="Lee T.-H."/>
            <person name="Bashyal P."/>
            <person name="Kim T.-S."/>
            <person name="Lee W.-H."/>
            <person name="Kawkins C."/>
            <person name="Kim C.-K."/>
            <person name="Kim J.S."/>
            <person name="Ahn B.O."/>
            <person name="Rhee S.Y."/>
            <person name="Sohng J.K."/>
        </authorList>
    </citation>
    <scope>NUCLEOTIDE SEQUENCE</scope>
    <source>
        <tissue evidence="1">Leaf</tissue>
    </source>
</reference>
<gene>
    <name evidence="1" type="ORF">G2W53_030760</name>
</gene>
<organism evidence="1 2">
    <name type="scientific">Senna tora</name>
    <dbReference type="NCBI Taxonomy" id="362788"/>
    <lineage>
        <taxon>Eukaryota</taxon>
        <taxon>Viridiplantae</taxon>
        <taxon>Streptophyta</taxon>
        <taxon>Embryophyta</taxon>
        <taxon>Tracheophyta</taxon>
        <taxon>Spermatophyta</taxon>
        <taxon>Magnoliopsida</taxon>
        <taxon>eudicotyledons</taxon>
        <taxon>Gunneridae</taxon>
        <taxon>Pentapetalae</taxon>
        <taxon>rosids</taxon>
        <taxon>fabids</taxon>
        <taxon>Fabales</taxon>
        <taxon>Fabaceae</taxon>
        <taxon>Caesalpinioideae</taxon>
        <taxon>Cassia clade</taxon>
        <taxon>Senna</taxon>
    </lineage>
</organism>
<dbReference type="EMBL" id="JAAIUW010000009">
    <property type="protein sequence ID" value="KAF7816791.1"/>
    <property type="molecule type" value="Genomic_DNA"/>
</dbReference>
<evidence type="ECO:0000313" key="2">
    <source>
        <dbReference type="Proteomes" id="UP000634136"/>
    </source>
</evidence>
<evidence type="ECO:0000313" key="1">
    <source>
        <dbReference type="EMBL" id="KAF7816791.1"/>
    </source>
</evidence>
<proteinExistence type="predicted"/>
<protein>
    <submittedName>
        <fullName evidence="1">Uncharacterized protein</fullName>
    </submittedName>
</protein>
<dbReference type="AlphaFoldDB" id="A0A834T822"/>